<dbReference type="AlphaFoldDB" id="A0A0A9ANF3"/>
<name>A0A0A9ANF3_ARUDO</name>
<organism evidence="1">
    <name type="scientific">Arundo donax</name>
    <name type="common">Giant reed</name>
    <name type="synonym">Donax arundinaceus</name>
    <dbReference type="NCBI Taxonomy" id="35708"/>
    <lineage>
        <taxon>Eukaryota</taxon>
        <taxon>Viridiplantae</taxon>
        <taxon>Streptophyta</taxon>
        <taxon>Embryophyta</taxon>
        <taxon>Tracheophyta</taxon>
        <taxon>Spermatophyta</taxon>
        <taxon>Magnoliopsida</taxon>
        <taxon>Liliopsida</taxon>
        <taxon>Poales</taxon>
        <taxon>Poaceae</taxon>
        <taxon>PACMAD clade</taxon>
        <taxon>Arundinoideae</taxon>
        <taxon>Arundineae</taxon>
        <taxon>Arundo</taxon>
    </lineage>
</organism>
<accession>A0A0A9ANF3</accession>
<dbReference type="EMBL" id="GBRH01247425">
    <property type="protein sequence ID" value="JAD50470.1"/>
    <property type="molecule type" value="Transcribed_RNA"/>
</dbReference>
<reference evidence="1" key="2">
    <citation type="journal article" date="2015" name="Data Brief">
        <title>Shoot transcriptome of the giant reed, Arundo donax.</title>
        <authorList>
            <person name="Barrero R.A."/>
            <person name="Guerrero F.D."/>
            <person name="Moolhuijzen P."/>
            <person name="Goolsby J.A."/>
            <person name="Tidwell J."/>
            <person name="Bellgard S.E."/>
            <person name="Bellgard M.I."/>
        </authorList>
    </citation>
    <scope>NUCLEOTIDE SEQUENCE</scope>
    <source>
        <tissue evidence="1">Shoot tissue taken approximately 20 cm above the soil surface</tissue>
    </source>
</reference>
<evidence type="ECO:0000313" key="1">
    <source>
        <dbReference type="EMBL" id="JAD50470.1"/>
    </source>
</evidence>
<reference evidence="1" key="1">
    <citation type="submission" date="2014-09" db="EMBL/GenBank/DDBJ databases">
        <authorList>
            <person name="Magalhaes I.L.F."/>
            <person name="Oliveira U."/>
            <person name="Santos F.R."/>
            <person name="Vidigal T.H.D.A."/>
            <person name="Brescovit A.D."/>
            <person name="Santos A.J."/>
        </authorList>
    </citation>
    <scope>NUCLEOTIDE SEQUENCE</scope>
    <source>
        <tissue evidence="1">Shoot tissue taken approximately 20 cm above the soil surface</tissue>
    </source>
</reference>
<proteinExistence type="predicted"/>
<protein>
    <submittedName>
        <fullName evidence="1">Uncharacterized protein</fullName>
    </submittedName>
</protein>
<sequence>MPITEQACDINTTRAREIHELSNSVMN</sequence>